<dbReference type="Proteomes" id="UP001501444">
    <property type="component" value="Unassembled WGS sequence"/>
</dbReference>
<proteinExistence type="predicted"/>
<sequence>MEIACGPHPNRTVVIVREGAEAIRRCGGVAGLKYPQVSEHPFGPCPDRSLAHRVIVPNGAHAGVAGSRRHRALRLRRKATVI</sequence>
<gene>
    <name evidence="1" type="ORF">GCM10010170_059780</name>
</gene>
<reference evidence="2" key="1">
    <citation type="journal article" date="2019" name="Int. J. Syst. Evol. Microbiol.">
        <title>The Global Catalogue of Microorganisms (GCM) 10K type strain sequencing project: providing services to taxonomists for standard genome sequencing and annotation.</title>
        <authorList>
            <consortium name="The Broad Institute Genomics Platform"/>
            <consortium name="The Broad Institute Genome Sequencing Center for Infectious Disease"/>
            <person name="Wu L."/>
            <person name="Ma J."/>
        </authorList>
    </citation>
    <scope>NUCLEOTIDE SEQUENCE [LARGE SCALE GENOMIC DNA]</scope>
    <source>
        <strain evidence="2">JCM 3272</strain>
    </source>
</reference>
<keyword evidence="2" id="KW-1185">Reference proteome</keyword>
<evidence type="ECO:0000313" key="1">
    <source>
        <dbReference type="EMBL" id="GAA2363143.1"/>
    </source>
</evidence>
<protein>
    <submittedName>
        <fullName evidence="1">Uncharacterized protein</fullName>
    </submittedName>
</protein>
<evidence type="ECO:0000313" key="2">
    <source>
        <dbReference type="Proteomes" id="UP001501444"/>
    </source>
</evidence>
<organism evidence="1 2">
    <name type="scientific">Dactylosporangium salmoneum</name>
    <dbReference type="NCBI Taxonomy" id="53361"/>
    <lineage>
        <taxon>Bacteria</taxon>
        <taxon>Bacillati</taxon>
        <taxon>Actinomycetota</taxon>
        <taxon>Actinomycetes</taxon>
        <taxon>Micromonosporales</taxon>
        <taxon>Micromonosporaceae</taxon>
        <taxon>Dactylosporangium</taxon>
    </lineage>
</organism>
<comment type="caution">
    <text evidence="1">The sequence shown here is derived from an EMBL/GenBank/DDBJ whole genome shotgun (WGS) entry which is preliminary data.</text>
</comment>
<accession>A0ABP5TWQ7</accession>
<name>A0ABP5TWQ7_9ACTN</name>
<dbReference type="EMBL" id="BAAARV010000058">
    <property type="protein sequence ID" value="GAA2363143.1"/>
    <property type="molecule type" value="Genomic_DNA"/>
</dbReference>